<sequence>MGARRTDMHRLQEMLRLHRLGQGSRGIARQLHIGRDTIRAYMRALATAGLLEGAPNELPDLDQLRAAVEEHVQSRQAPQQRSSVERWVATIERLRKKGAGPSAIHDWLRLNEPDFDGSLSAIKRLVLRLADAEGPKPTDVAISVETTAGEVAQVDFGYVGKRYDPERGVLRKSWLFVMTLGCSRHMHTQIVFDQKIETWVRLHVEAFEYFGGVPRVIVPDNLKAAVIRASFGVDGEPVLNRTYVELARYYGFQIDPTPPRAPEKKGKVERGVRYTKGNFFATHESVDIHEDRRALRRWTLEIAGRRRHGTTGRAPLEYFEEEERAALLSLPQSRWELVIWKKARLHRDSHVQVDGAFYSAPWTLLGQDLWLRCTTHSIVIYAEDCRLHAHSRVPRGKRSTIESHLPEHRRDLRHRSREHWIVRARVIGEEVEVLAAAIFDSDDVLYQLRKVQAVVTHLEGFPRERARATARRALHFGCLEYRSIKSILKQGLDLEPLPEESGRAWSQGSMFARNPRETLTALQEKTHGDRR</sequence>
<protein>
    <submittedName>
        <fullName evidence="3">Integrase core domain protein</fullName>
    </submittedName>
</protein>
<dbReference type="Pfam" id="PF00665">
    <property type="entry name" value="rve"/>
    <property type="match status" value="1"/>
</dbReference>
<gene>
    <name evidence="3" type="ORF">Pla133_01610</name>
</gene>
<dbReference type="PANTHER" id="PTHR35004:SF8">
    <property type="entry name" value="TRANSPOSASE RV3428C-RELATED"/>
    <property type="match status" value="1"/>
</dbReference>
<dbReference type="Proteomes" id="UP000316921">
    <property type="component" value="Chromosome"/>
</dbReference>
<dbReference type="GO" id="GO:0015074">
    <property type="term" value="P:DNA integration"/>
    <property type="evidence" value="ECO:0007669"/>
    <property type="project" value="InterPro"/>
</dbReference>
<name>A0A518BDN8_9BACT</name>
<dbReference type="KEGG" id="pbap:Pla133_01610"/>
<accession>A0A518BDN8</accession>
<evidence type="ECO:0000313" key="4">
    <source>
        <dbReference type="Proteomes" id="UP000316921"/>
    </source>
</evidence>
<feature type="domain" description="Integrase catalytic" evidence="2">
    <location>
        <begin position="133"/>
        <end position="323"/>
    </location>
</feature>
<comment type="similarity">
    <text evidence="1">Belongs to the transposase IS21/IS408/IS1162 family.</text>
</comment>
<dbReference type="InterPro" id="IPR001584">
    <property type="entry name" value="Integrase_cat-core"/>
</dbReference>
<dbReference type="Gene3D" id="3.30.420.10">
    <property type="entry name" value="Ribonuclease H-like superfamily/Ribonuclease H"/>
    <property type="match status" value="1"/>
</dbReference>
<dbReference type="InterPro" id="IPR036397">
    <property type="entry name" value="RNaseH_sf"/>
</dbReference>
<dbReference type="GO" id="GO:0003676">
    <property type="term" value="F:nucleic acid binding"/>
    <property type="evidence" value="ECO:0007669"/>
    <property type="project" value="InterPro"/>
</dbReference>
<organism evidence="3 4">
    <name type="scientific">Engelhardtia mirabilis</name>
    <dbReference type="NCBI Taxonomy" id="2528011"/>
    <lineage>
        <taxon>Bacteria</taxon>
        <taxon>Pseudomonadati</taxon>
        <taxon>Planctomycetota</taxon>
        <taxon>Planctomycetia</taxon>
        <taxon>Planctomycetia incertae sedis</taxon>
        <taxon>Engelhardtia</taxon>
    </lineage>
</organism>
<dbReference type="EMBL" id="CP036287">
    <property type="protein sequence ID" value="QDU65098.1"/>
    <property type="molecule type" value="Genomic_DNA"/>
</dbReference>
<keyword evidence="4" id="KW-1185">Reference proteome</keyword>
<dbReference type="InterPro" id="IPR054353">
    <property type="entry name" value="IstA-like_C"/>
</dbReference>
<dbReference type="NCBIfam" id="NF033546">
    <property type="entry name" value="transpos_IS21"/>
    <property type="match status" value="1"/>
</dbReference>
<evidence type="ECO:0000256" key="1">
    <source>
        <dbReference type="ARBA" id="ARBA00009277"/>
    </source>
</evidence>
<proteinExistence type="inferred from homology"/>
<dbReference type="PROSITE" id="PS50994">
    <property type="entry name" value="INTEGRASE"/>
    <property type="match status" value="1"/>
</dbReference>
<reference evidence="3 4" key="1">
    <citation type="submission" date="2019-02" db="EMBL/GenBank/DDBJ databases">
        <title>Deep-cultivation of Planctomycetes and their phenomic and genomic characterization uncovers novel biology.</title>
        <authorList>
            <person name="Wiegand S."/>
            <person name="Jogler M."/>
            <person name="Boedeker C."/>
            <person name="Pinto D."/>
            <person name="Vollmers J."/>
            <person name="Rivas-Marin E."/>
            <person name="Kohn T."/>
            <person name="Peeters S.H."/>
            <person name="Heuer A."/>
            <person name="Rast P."/>
            <person name="Oberbeckmann S."/>
            <person name="Bunk B."/>
            <person name="Jeske O."/>
            <person name="Meyerdierks A."/>
            <person name="Storesund J.E."/>
            <person name="Kallscheuer N."/>
            <person name="Luecker S."/>
            <person name="Lage O.M."/>
            <person name="Pohl T."/>
            <person name="Merkel B.J."/>
            <person name="Hornburger P."/>
            <person name="Mueller R.-W."/>
            <person name="Bruemmer F."/>
            <person name="Labrenz M."/>
            <person name="Spormann A.M."/>
            <person name="Op den Camp H."/>
            <person name="Overmann J."/>
            <person name="Amann R."/>
            <person name="Jetten M.S.M."/>
            <person name="Mascher T."/>
            <person name="Medema M.H."/>
            <person name="Devos D.P."/>
            <person name="Kaster A.-K."/>
            <person name="Ovreas L."/>
            <person name="Rohde M."/>
            <person name="Galperin M.Y."/>
            <person name="Jogler C."/>
        </authorList>
    </citation>
    <scope>NUCLEOTIDE SEQUENCE [LARGE SCALE GENOMIC DNA]</scope>
    <source>
        <strain evidence="3 4">Pla133</strain>
    </source>
</reference>
<dbReference type="InterPro" id="IPR012337">
    <property type="entry name" value="RNaseH-like_sf"/>
</dbReference>
<dbReference type="SUPFAM" id="SSF53098">
    <property type="entry name" value="Ribonuclease H-like"/>
    <property type="match status" value="1"/>
</dbReference>
<dbReference type="AlphaFoldDB" id="A0A518BDN8"/>
<evidence type="ECO:0000259" key="2">
    <source>
        <dbReference type="PROSITE" id="PS50994"/>
    </source>
</evidence>
<dbReference type="PANTHER" id="PTHR35004">
    <property type="entry name" value="TRANSPOSASE RV3428C-RELATED"/>
    <property type="match status" value="1"/>
</dbReference>
<evidence type="ECO:0000313" key="3">
    <source>
        <dbReference type="EMBL" id="QDU65098.1"/>
    </source>
</evidence>
<dbReference type="Pfam" id="PF22483">
    <property type="entry name" value="Mu-transpos_C_2"/>
    <property type="match status" value="1"/>
</dbReference>